<dbReference type="Pfam" id="PF07686">
    <property type="entry name" value="V-set"/>
    <property type="match status" value="1"/>
</dbReference>
<evidence type="ECO:0000256" key="3">
    <source>
        <dbReference type="ARBA" id="ARBA00023180"/>
    </source>
</evidence>
<dbReference type="GeneID" id="120048672"/>
<evidence type="ECO:0000256" key="2">
    <source>
        <dbReference type="ARBA" id="ARBA00023157"/>
    </source>
</evidence>
<feature type="signal peptide" evidence="7">
    <location>
        <begin position="1"/>
        <end position="20"/>
    </location>
</feature>
<dbReference type="Gene3D" id="2.60.40.10">
    <property type="entry name" value="Immunoglobulins"/>
    <property type="match status" value="5"/>
</dbReference>
<dbReference type="PROSITE" id="PS50835">
    <property type="entry name" value="IG_LIKE"/>
    <property type="match status" value="4"/>
</dbReference>
<dbReference type="SUPFAM" id="SSF48726">
    <property type="entry name" value="Immunoglobulin"/>
    <property type="match status" value="5"/>
</dbReference>
<dbReference type="PANTHER" id="PTHR44337">
    <property type="entry name" value="CARCINOEMBRYONIC ANTIGEN-RELATED CELL ADHESION MOLECULE 8"/>
    <property type="match status" value="1"/>
</dbReference>
<evidence type="ECO:0000313" key="10">
    <source>
        <dbReference type="RefSeq" id="XP_038850731.1"/>
    </source>
</evidence>
<keyword evidence="6" id="KW-0812">Transmembrane</keyword>
<dbReference type="Proteomes" id="UP000808372">
    <property type="component" value="Chromosome 5"/>
</dbReference>
<feature type="domain" description="Ig-like" evidence="8">
    <location>
        <begin position="402"/>
        <end position="482"/>
    </location>
</feature>
<feature type="chain" id="PRO_5035902541" evidence="7">
    <location>
        <begin position="21"/>
        <end position="551"/>
    </location>
</feature>
<dbReference type="RefSeq" id="XP_038850731.1">
    <property type="nucleotide sequence ID" value="XM_038994803.1"/>
</dbReference>
<dbReference type="KEGG" id="snh:120048672"/>
<evidence type="ECO:0000256" key="1">
    <source>
        <dbReference type="ARBA" id="ARBA00022729"/>
    </source>
</evidence>
<dbReference type="SMART" id="SM00409">
    <property type="entry name" value="IG"/>
    <property type="match status" value="5"/>
</dbReference>
<dbReference type="Pfam" id="PF07679">
    <property type="entry name" value="I-set"/>
    <property type="match status" value="1"/>
</dbReference>
<reference evidence="10" key="1">
    <citation type="submission" date="2025-08" db="UniProtKB">
        <authorList>
            <consortium name="RefSeq"/>
        </authorList>
    </citation>
    <scope>IDENTIFICATION</scope>
    <source>
        <tissue evidence="10">White muscle</tissue>
    </source>
</reference>
<evidence type="ECO:0000256" key="4">
    <source>
        <dbReference type="ARBA" id="ARBA00023319"/>
    </source>
</evidence>
<name>A0A8U0QY56_SALNM</name>
<dbReference type="PANTHER" id="PTHR44337:SF16">
    <property type="entry name" value="CARCINOEMBRYONIC ANTIGEN-RELATED CELL ADHESION MOLECULE 20-LIKE-RELATED"/>
    <property type="match status" value="1"/>
</dbReference>
<keyword evidence="6" id="KW-0472">Membrane</keyword>
<feature type="domain" description="Ig-like" evidence="8">
    <location>
        <begin position="142"/>
        <end position="218"/>
    </location>
</feature>
<dbReference type="InterPro" id="IPR036179">
    <property type="entry name" value="Ig-like_dom_sf"/>
</dbReference>
<organism evidence="9 10">
    <name type="scientific">Salvelinus namaycush</name>
    <name type="common">Lake trout</name>
    <name type="synonym">Salmo namaycush</name>
    <dbReference type="NCBI Taxonomy" id="8040"/>
    <lineage>
        <taxon>Eukaryota</taxon>
        <taxon>Metazoa</taxon>
        <taxon>Chordata</taxon>
        <taxon>Craniata</taxon>
        <taxon>Vertebrata</taxon>
        <taxon>Euteleostomi</taxon>
        <taxon>Actinopterygii</taxon>
        <taxon>Neopterygii</taxon>
        <taxon>Teleostei</taxon>
        <taxon>Protacanthopterygii</taxon>
        <taxon>Salmoniformes</taxon>
        <taxon>Salmonidae</taxon>
        <taxon>Salmoninae</taxon>
        <taxon>Salvelinus</taxon>
    </lineage>
</organism>
<feature type="domain" description="Ig-like" evidence="8">
    <location>
        <begin position="301"/>
        <end position="399"/>
    </location>
</feature>
<keyword evidence="3" id="KW-0325">Glycoprotein</keyword>
<evidence type="ECO:0000256" key="5">
    <source>
        <dbReference type="SAM" id="MobiDB-lite"/>
    </source>
</evidence>
<accession>A0A8U0QY56</accession>
<evidence type="ECO:0000313" key="9">
    <source>
        <dbReference type="Proteomes" id="UP000808372"/>
    </source>
</evidence>
<evidence type="ECO:0000259" key="8">
    <source>
        <dbReference type="PROSITE" id="PS50835"/>
    </source>
</evidence>
<keyword evidence="1 7" id="KW-0732">Signal</keyword>
<dbReference type="InterPro" id="IPR013098">
    <property type="entry name" value="Ig_I-set"/>
</dbReference>
<dbReference type="InterPro" id="IPR013783">
    <property type="entry name" value="Ig-like_fold"/>
</dbReference>
<keyword evidence="9" id="KW-1185">Reference proteome</keyword>
<sequence>MVAAAVVFLTMGILSGYCAGQDVFPPGPVNGTLGGNVIFKTTINPNTLFAISWTFGEPPVPVVDFVSSAGPVIGVGYVGRISLDNSTGSLELRKLTLIDSGTYRVSLRTAAVIQVGSTSLIVYETISNVTLRANVIDLMELNDTAIFSCSVSSGSFPFSYRWLNGSSEVTARYRIQLGDGGRTLTIANVTRYDQGPYRCIVSNPVSSKPSQNLTLIISYGPENTTMKVTPLDVLYGSGSNLTLSCSAESSPSAQFQWLLNGTLLSNNRPELRLENIQANQSGSYSCWAHNTRTLRYQTSEPSDITVLEPISGANITTTPNSSIIEGGSVNLTCDASGAVITREWMKDGNPLSAGGNIIISEDKSMLSINPVKRTDTGEYGCRVSNPISTANAKHGLIVNYGPDGMEIMGPSEIEVGQKFTLTCSADSIPTSSYTWVLNGTEIPGHSPEFTKEKSEYSDSGDYTCTATNYVTGNKTSVVHKLSVKAKGSLTPGLSAGAIAGIVIGVLLVVGVGVGVTVFINKNGGSQQPVHDNPSPVYENTRQNQSPPLPLT</sequence>
<keyword evidence="6" id="KW-1133">Transmembrane helix</keyword>
<dbReference type="Pfam" id="PF13895">
    <property type="entry name" value="Ig_2"/>
    <property type="match status" value="1"/>
</dbReference>
<proteinExistence type="predicted"/>
<feature type="domain" description="Ig-like" evidence="8">
    <location>
        <begin position="221"/>
        <end position="297"/>
    </location>
</feature>
<gene>
    <name evidence="10" type="primary">LOC120048672</name>
</gene>
<dbReference type="SMART" id="SM00408">
    <property type="entry name" value="IGc2"/>
    <property type="match status" value="4"/>
</dbReference>
<feature type="region of interest" description="Disordered" evidence="5">
    <location>
        <begin position="522"/>
        <end position="551"/>
    </location>
</feature>
<protein>
    <submittedName>
        <fullName evidence="10">Carcinoembryonic antigen-related cell adhesion molecule 5-like isoform X1</fullName>
    </submittedName>
</protein>
<dbReference type="InterPro" id="IPR003598">
    <property type="entry name" value="Ig_sub2"/>
</dbReference>
<evidence type="ECO:0000256" key="6">
    <source>
        <dbReference type="SAM" id="Phobius"/>
    </source>
</evidence>
<dbReference type="CDD" id="cd00096">
    <property type="entry name" value="Ig"/>
    <property type="match status" value="1"/>
</dbReference>
<dbReference type="InterPro" id="IPR052598">
    <property type="entry name" value="IgSF_CEA-related"/>
</dbReference>
<feature type="transmembrane region" description="Helical" evidence="6">
    <location>
        <begin position="493"/>
        <end position="519"/>
    </location>
</feature>
<evidence type="ECO:0000256" key="7">
    <source>
        <dbReference type="SAM" id="SignalP"/>
    </source>
</evidence>
<dbReference type="InterPro" id="IPR007110">
    <property type="entry name" value="Ig-like_dom"/>
</dbReference>
<dbReference type="InterPro" id="IPR013106">
    <property type="entry name" value="Ig_V-set"/>
</dbReference>
<dbReference type="InterPro" id="IPR003599">
    <property type="entry name" value="Ig_sub"/>
</dbReference>
<keyword evidence="4" id="KW-0393">Immunoglobulin domain</keyword>
<dbReference type="Pfam" id="PF13927">
    <property type="entry name" value="Ig_3"/>
    <property type="match status" value="2"/>
</dbReference>
<dbReference type="AlphaFoldDB" id="A0A8U0QY56"/>
<keyword evidence="2" id="KW-1015">Disulfide bond</keyword>